<dbReference type="Proteomes" id="UP000682892">
    <property type="component" value="Unassembled WGS sequence"/>
</dbReference>
<dbReference type="InterPro" id="IPR011545">
    <property type="entry name" value="DEAD/DEAH_box_helicase_dom"/>
</dbReference>
<dbReference type="EMBL" id="CH477290">
    <property type="protein sequence ID" value="EAT44626.1"/>
    <property type="molecule type" value="Genomic_DNA"/>
</dbReference>
<comment type="catalytic activity">
    <reaction evidence="16">
        <text>Couples ATP hydrolysis with the unwinding of duplex DNA by translocating in the 3'-5' direction.</text>
        <dbReference type="EC" id="5.6.2.4"/>
    </reaction>
</comment>
<feature type="region of interest" description="Disordered" evidence="23">
    <location>
        <begin position="1"/>
        <end position="104"/>
    </location>
</feature>
<feature type="compositionally biased region" description="Polar residues" evidence="23">
    <location>
        <begin position="619"/>
        <end position="636"/>
    </location>
</feature>
<dbReference type="PROSITE" id="PS00690">
    <property type="entry name" value="DEAH_ATP_HELICASE"/>
    <property type="match status" value="1"/>
</dbReference>
<keyword evidence="6" id="KW-0547">Nucleotide-binding</keyword>
<feature type="region of interest" description="Disordered" evidence="23">
    <location>
        <begin position="1331"/>
        <end position="1406"/>
    </location>
</feature>
<dbReference type="PANTHER" id="PTHR13710">
    <property type="entry name" value="DNA HELICASE RECQ FAMILY MEMBER"/>
    <property type="match status" value="1"/>
</dbReference>
<dbReference type="GO" id="GO:0009378">
    <property type="term" value="F:four-way junction helicase activity"/>
    <property type="evidence" value="ECO:0007669"/>
    <property type="project" value="TreeGrafter"/>
</dbReference>
<dbReference type="InterPro" id="IPR002121">
    <property type="entry name" value="HRDC_dom"/>
</dbReference>
<feature type="compositionally biased region" description="Low complexity" evidence="23">
    <location>
        <begin position="1397"/>
        <end position="1406"/>
    </location>
</feature>
<dbReference type="SMART" id="SM00490">
    <property type="entry name" value="HELICc"/>
    <property type="match status" value="1"/>
</dbReference>
<feature type="compositionally biased region" description="Polar residues" evidence="23">
    <location>
        <begin position="239"/>
        <end position="256"/>
    </location>
</feature>
<dbReference type="Gene3D" id="3.40.50.300">
    <property type="entry name" value="P-loop containing nucleotide triphosphate hydrolases"/>
    <property type="match status" value="2"/>
</dbReference>
<evidence type="ECO:0000313" key="28">
    <source>
        <dbReference type="Proteomes" id="UP000682892"/>
    </source>
</evidence>
<dbReference type="GO" id="GO:0005737">
    <property type="term" value="C:cytoplasm"/>
    <property type="evidence" value="ECO:0007669"/>
    <property type="project" value="TreeGrafter"/>
</dbReference>
<dbReference type="OrthoDB" id="10261556at2759"/>
<dbReference type="InterPro" id="IPR001650">
    <property type="entry name" value="Helicase_C-like"/>
</dbReference>
<evidence type="ECO:0000256" key="21">
    <source>
        <dbReference type="ARBA" id="ARBA00076065"/>
    </source>
</evidence>
<feature type="domain" description="Helicase C-terminal" evidence="26">
    <location>
        <begin position="881"/>
        <end position="1030"/>
    </location>
</feature>
<dbReference type="SMART" id="SM00487">
    <property type="entry name" value="DEXDc"/>
    <property type="match status" value="1"/>
</dbReference>
<evidence type="ECO:0000259" key="24">
    <source>
        <dbReference type="PROSITE" id="PS50967"/>
    </source>
</evidence>
<dbReference type="FunFam" id="3.40.50.300:FF:000340">
    <property type="entry name" value="Bloom syndrome, RecQ helicase"/>
    <property type="match status" value="1"/>
</dbReference>
<evidence type="ECO:0000256" key="16">
    <source>
        <dbReference type="ARBA" id="ARBA00034617"/>
    </source>
</evidence>
<dbReference type="KEGG" id="aag:5563972"/>
<evidence type="ECO:0000256" key="8">
    <source>
        <dbReference type="ARBA" id="ARBA00022801"/>
    </source>
</evidence>
<dbReference type="SUPFAM" id="SSF47819">
    <property type="entry name" value="HRDC-like"/>
    <property type="match status" value="1"/>
</dbReference>
<reference evidence="27" key="3">
    <citation type="submission" date="2012-09" db="EMBL/GenBank/DDBJ databases">
        <authorList>
            <consortium name="VectorBase"/>
        </authorList>
    </citation>
    <scope>NUCLEOTIDE SEQUENCE</scope>
    <source>
        <strain evidence="27">Liverpool</strain>
    </source>
</reference>
<dbReference type="GO" id="GO:0046872">
    <property type="term" value="F:metal ion binding"/>
    <property type="evidence" value="ECO:0007669"/>
    <property type="project" value="UniProtKB-KW"/>
</dbReference>
<dbReference type="FunFam" id="1.10.150.80:FF:000013">
    <property type="entry name" value="Bloom syndrome protein homolog"/>
    <property type="match status" value="1"/>
</dbReference>
<dbReference type="GO" id="GO:0005694">
    <property type="term" value="C:chromosome"/>
    <property type="evidence" value="ECO:0007669"/>
    <property type="project" value="TreeGrafter"/>
</dbReference>
<dbReference type="InterPro" id="IPR044876">
    <property type="entry name" value="HRDC_dom_sf"/>
</dbReference>
<dbReference type="GO" id="GO:0007131">
    <property type="term" value="P:reciprocal meiotic recombination"/>
    <property type="evidence" value="ECO:0007669"/>
    <property type="project" value="UniProtKB-ARBA"/>
</dbReference>
<dbReference type="GO" id="GO:0003677">
    <property type="term" value="F:DNA binding"/>
    <property type="evidence" value="ECO:0007669"/>
    <property type="project" value="UniProtKB-KW"/>
</dbReference>
<dbReference type="GO" id="GO:0043138">
    <property type="term" value="F:3'-5' DNA helicase activity"/>
    <property type="evidence" value="ECO:0007669"/>
    <property type="project" value="UniProtKB-EC"/>
</dbReference>
<sequence>MSRKPLSLSSTQSKNDPKKQTSLMAFIAKKEQPNIESDENSILKNESGYTGGLDDEAKLRSPSIFKPKFPKAKQSSAIEIVSSDSDTSPIKPKSKASRSIKDEYPNKTKSMDEFDLMVSGYCKKASAISMNLELDLESDSQYLKATKKLQENLAKISPTKSAATSKIGKFQYKVPKATSMLAALDVPLKEPINLNLTPNINTDDDPFETKYEKPSSSTPILVTNTHKRSTKDTKGEQSIFRTSSPAPSDINGPTKTTLDEHNRSNNQHISPISKTSIKPISTSTFKSNPANVERPEKKKPKVTFDPDLDDYMVDVLNSPCFKTNGLSQPSLKENCTSLKEIQNSLLEKYYDIFSQLPVEFFSSIDGFRLDAYSKLKSLIENVKSKIKVNEKALKNVTTSSTIGSRKSCLETTTASNGVSDTRFKANQISRDISNSSFFDEPERDCVDSTLPPVPSLSTPSQSSAFVFKKPMFGTMPGTSATAAAETINPSQENEDDDIESILNNIQEAELIDRGRANQTNLSSIDLITPESSFRRPEPRVTFSAHETSLRNTQFIENVETQIDDDGWQVYDASQFEDNNDIISIADVSEAFPSTSNNQRYSTNNDQSLYRSVDAVGSSQASNASSNLPKSQNSLGNFHSGVHNDGLTGVFDGMNYPHSQEMAELFRTKFGLQSFRPNQLQVINATLLGNDCFVLMPTGGGKSLCYQLPALLTNGVTIVVSPLKSLILDQVNKLSSLDIEAAHLSGNISYAEEQRIYYDLQSPRPKMKLLYVTPEKISSSGRFQNVLSGLHAMKQLARFVIDEAHCVSAWGHDFRPDYKKLSVLREQFPSIPIMALTATANPRVRVDVIKQLRLKSDTKWFLCSFNRPNLKYIVRPKQGVATKQEIIDLIKKKYPRASGIVYCLAKKDCDQLAAEMKSAGISAKSYHAGLSDSQRESTQKDWIADKTKVVCATIAFGMGIDKPDVRYVIHHSIPKSIEGYYQEAGRAGRDGDFSTCILYYNYSDMLRFRKMMDFDSSIPFEAKKVHVNNLFRMVDYCENVTDCRRSQQLNYFAEHFTREQCLENRATACDNCLMQGEYKTMDVTDDCIAVAKSVRDLCSGRNRFTLLHLVEIFKGSEQKKIIENNHHKTPYHGRLKAWDRIDIQRLMHKLVIEDYLKEDLIFSNDIPQAYIKIGTKIEKLMNREVRVNFSVKTNKAGKKNLQVDVGVEQKLDSQSATQLKELQERCYNNLLDTCRKLAADLNVTLASVMNMQALKAMAQRLPETEAEMLALPHVTKANFEKYGKHLLDITQNFAAEKIVLMLDAAEAAADNGEDDSEGSSDEDGTDWARLANEASSSGASGVKRRRSWGSAKRGAKRYRKGRTKSRARTKTTSTRGGGVRKTVAKSASRGGRSGGSSFGLLPLLGNR</sequence>
<keyword evidence="11" id="KW-0067">ATP-binding</keyword>
<dbReference type="InterPro" id="IPR036388">
    <property type="entry name" value="WH-like_DNA-bd_sf"/>
</dbReference>
<dbReference type="PANTHER" id="PTHR13710:SF153">
    <property type="entry name" value="RECQ-LIKE DNA HELICASE BLM"/>
    <property type="match status" value="1"/>
</dbReference>
<evidence type="ECO:0000256" key="12">
    <source>
        <dbReference type="ARBA" id="ARBA00023125"/>
    </source>
</evidence>
<reference evidence="27" key="2">
    <citation type="journal article" date="2007" name="Science">
        <title>Genome sequence of Aedes aegypti, a major arbovirus vector.</title>
        <authorList>
            <person name="Nene V."/>
            <person name="Wortman J.R."/>
            <person name="Lawson D."/>
            <person name="Haas B."/>
            <person name="Kodira C."/>
            <person name="Tu Z.J."/>
            <person name="Loftus B."/>
            <person name="Xi Z."/>
            <person name="Megy K."/>
            <person name="Grabherr M."/>
            <person name="Ren Q."/>
            <person name="Zdobnov E.M."/>
            <person name="Lobo N.F."/>
            <person name="Campbell K.S."/>
            <person name="Brown S.E."/>
            <person name="Bonaldo M.F."/>
            <person name="Zhu J."/>
            <person name="Sinkins S.P."/>
            <person name="Hogenkamp D.G."/>
            <person name="Amedeo P."/>
            <person name="Arensburger P."/>
            <person name="Atkinson P.W."/>
            <person name="Bidwell S."/>
            <person name="Biedler J."/>
            <person name="Birney E."/>
            <person name="Bruggner R.V."/>
            <person name="Costas J."/>
            <person name="Coy M.R."/>
            <person name="Crabtree J."/>
            <person name="Crawford M."/>
            <person name="Debruyn B."/>
            <person name="Decaprio D."/>
            <person name="Eiglmeier K."/>
            <person name="Eisenstadt E."/>
            <person name="El-Dorry H."/>
            <person name="Gelbart W.M."/>
            <person name="Gomes S.L."/>
            <person name="Hammond M."/>
            <person name="Hannick L.I."/>
            <person name="Hogan J.R."/>
            <person name="Holmes M.H."/>
            <person name="Jaffe D."/>
            <person name="Johnston J.S."/>
            <person name="Kennedy R.C."/>
            <person name="Koo H."/>
            <person name="Kravitz S."/>
            <person name="Kriventseva E.V."/>
            <person name="Kulp D."/>
            <person name="Labutti K."/>
            <person name="Lee E."/>
            <person name="Li S."/>
            <person name="Lovin D.D."/>
            <person name="Mao C."/>
            <person name="Mauceli E."/>
            <person name="Menck C.F."/>
            <person name="Miller J.R."/>
            <person name="Montgomery P."/>
            <person name="Mori A."/>
            <person name="Nascimento A.L."/>
            <person name="Naveira H.F."/>
            <person name="Nusbaum C."/>
            <person name="O'leary S."/>
            <person name="Orvis J."/>
            <person name="Pertea M."/>
            <person name="Quesneville H."/>
            <person name="Reidenbach K.R."/>
            <person name="Rogers Y.H."/>
            <person name="Roth C.W."/>
            <person name="Schneider J.R."/>
            <person name="Schatz M."/>
            <person name="Shumway M."/>
            <person name="Stanke M."/>
            <person name="Stinson E.O."/>
            <person name="Tubio J.M."/>
            <person name="Vanzee J.P."/>
            <person name="Verjovski-Almeida S."/>
            <person name="Werner D."/>
            <person name="White O."/>
            <person name="Wyder S."/>
            <person name="Zeng Q."/>
            <person name="Zhao Q."/>
            <person name="Zhao Y."/>
            <person name="Hill C.A."/>
            <person name="Raikhel A.S."/>
            <person name="Soares M.B."/>
            <person name="Knudson D.L."/>
            <person name="Lee N.H."/>
            <person name="Galagan J."/>
            <person name="Salzberg S.L."/>
            <person name="Paulsen I.T."/>
            <person name="Dimopoulos G."/>
            <person name="Collins F.H."/>
            <person name="Birren B."/>
            <person name="Fraser-Liggett C.M."/>
            <person name="Severson D.W."/>
        </authorList>
    </citation>
    <scope>NUCLEOTIDE SEQUENCE [LARGE SCALE GENOMIC DNA]</scope>
    <source>
        <strain evidence="27">Liverpool</strain>
    </source>
</reference>
<dbReference type="GO" id="GO:0016787">
    <property type="term" value="F:hydrolase activity"/>
    <property type="evidence" value="ECO:0007669"/>
    <property type="project" value="UniProtKB-KW"/>
</dbReference>
<feature type="region of interest" description="Disordered" evidence="23">
    <location>
        <begin position="619"/>
        <end position="638"/>
    </location>
</feature>
<protein>
    <recommendedName>
        <fullName evidence="20">RecQ-like DNA helicase BLM</fullName>
        <ecNumber evidence="17">5.6.2.4</ecNumber>
    </recommendedName>
    <alternativeName>
        <fullName evidence="21">Bloom syndrome protein homolog</fullName>
    </alternativeName>
    <alternativeName>
        <fullName evidence="18">DNA 3'-5' helicase BLM</fullName>
    </alternativeName>
    <alternativeName>
        <fullName evidence="22">RecQ helicase homolog</fullName>
    </alternativeName>
</protein>
<reference evidence="27" key="1">
    <citation type="submission" date="2005-10" db="EMBL/GenBank/DDBJ databases">
        <authorList>
            <person name="Loftus B.J."/>
            <person name="Nene V.M."/>
            <person name="Hannick L.I."/>
            <person name="Bidwell S."/>
            <person name="Haas B."/>
            <person name="Amedeo P."/>
            <person name="Orvis J."/>
            <person name="Wortman J.R."/>
            <person name="White O.R."/>
            <person name="Salzberg S."/>
            <person name="Shumway M."/>
            <person name="Koo H."/>
            <person name="Zhao Y."/>
            <person name="Holmes M."/>
            <person name="Miller J."/>
            <person name="Schatz M."/>
            <person name="Pop M."/>
            <person name="Pai G."/>
            <person name="Utterback T."/>
            <person name="Rogers Y.-H."/>
            <person name="Kravitz S."/>
            <person name="Fraser C.M."/>
        </authorList>
    </citation>
    <scope>NUCLEOTIDE SEQUENCE</scope>
    <source>
        <strain evidence="27">Liverpool</strain>
    </source>
</reference>
<comment type="catalytic activity">
    <reaction evidence="19">
        <text>ATP + H2O = ADP + phosphate + H(+)</text>
        <dbReference type="Rhea" id="RHEA:13065"/>
        <dbReference type="ChEBI" id="CHEBI:15377"/>
        <dbReference type="ChEBI" id="CHEBI:15378"/>
        <dbReference type="ChEBI" id="CHEBI:30616"/>
        <dbReference type="ChEBI" id="CHEBI:43474"/>
        <dbReference type="ChEBI" id="CHEBI:456216"/>
    </reaction>
</comment>
<dbReference type="GO" id="GO:0005524">
    <property type="term" value="F:ATP binding"/>
    <property type="evidence" value="ECO:0007669"/>
    <property type="project" value="UniProtKB-KW"/>
</dbReference>
<dbReference type="InterPro" id="IPR032284">
    <property type="entry name" value="RecQ_Zn-bd"/>
</dbReference>
<feature type="domain" description="HRDC" evidence="24">
    <location>
        <begin position="1219"/>
        <end position="1299"/>
    </location>
</feature>
<evidence type="ECO:0000256" key="7">
    <source>
        <dbReference type="ARBA" id="ARBA00022763"/>
    </source>
</evidence>
<evidence type="ECO:0000256" key="17">
    <source>
        <dbReference type="ARBA" id="ARBA00034808"/>
    </source>
</evidence>
<dbReference type="EC" id="5.6.2.4" evidence="17"/>
<dbReference type="SMART" id="SM00341">
    <property type="entry name" value="HRDC"/>
    <property type="match status" value="1"/>
</dbReference>
<dbReference type="Pfam" id="PF09382">
    <property type="entry name" value="RQC"/>
    <property type="match status" value="1"/>
</dbReference>
<evidence type="ECO:0000259" key="26">
    <source>
        <dbReference type="PROSITE" id="PS51194"/>
    </source>
</evidence>
<dbReference type="Gene3D" id="1.10.10.10">
    <property type="entry name" value="Winged helix-like DNA-binding domain superfamily/Winged helix DNA-binding domain"/>
    <property type="match status" value="1"/>
</dbReference>
<dbReference type="Gene3D" id="1.10.150.80">
    <property type="entry name" value="HRDC domain"/>
    <property type="match status" value="1"/>
</dbReference>
<keyword evidence="8" id="KW-0378">Hydrolase</keyword>
<dbReference type="FunFam" id="3.40.50.300:FF:000537">
    <property type="entry name" value="Bloom syndrome RecQ-like helicase"/>
    <property type="match status" value="1"/>
</dbReference>
<feature type="compositionally biased region" description="Basic residues" evidence="23">
    <location>
        <begin position="1341"/>
        <end position="1368"/>
    </location>
</feature>
<evidence type="ECO:0000259" key="25">
    <source>
        <dbReference type="PROSITE" id="PS51192"/>
    </source>
</evidence>
<evidence type="ECO:0000256" key="3">
    <source>
        <dbReference type="ARBA" id="ARBA00005446"/>
    </source>
</evidence>
<dbReference type="PROSITE" id="PS51192">
    <property type="entry name" value="HELICASE_ATP_BIND_1"/>
    <property type="match status" value="1"/>
</dbReference>
<keyword evidence="13" id="KW-0234">DNA repair</keyword>
<keyword evidence="9" id="KW-0347">Helicase</keyword>
<evidence type="ECO:0000256" key="20">
    <source>
        <dbReference type="ARBA" id="ARBA00073450"/>
    </source>
</evidence>
<comment type="subcellular location">
    <subcellularLocation>
        <location evidence="2">Nucleus</location>
    </subcellularLocation>
</comment>
<comment type="cofactor">
    <cofactor evidence="1">
        <name>Zn(2+)</name>
        <dbReference type="ChEBI" id="CHEBI:29105"/>
    </cofactor>
</comment>
<dbReference type="InterPro" id="IPR004589">
    <property type="entry name" value="DNA_helicase_ATP-dep_RecQ"/>
</dbReference>
<evidence type="ECO:0000256" key="4">
    <source>
        <dbReference type="ARBA" id="ARBA00022705"/>
    </source>
</evidence>
<dbReference type="FunFam" id="1.10.10.10:FF:000495">
    <property type="entry name" value="RecQ family helicase MusN"/>
    <property type="match status" value="1"/>
</dbReference>
<evidence type="ECO:0000256" key="18">
    <source>
        <dbReference type="ARBA" id="ARBA00044542"/>
    </source>
</evidence>
<evidence type="ECO:0000256" key="11">
    <source>
        <dbReference type="ARBA" id="ARBA00022840"/>
    </source>
</evidence>
<evidence type="ECO:0000256" key="10">
    <source>
        <dbReference type="ARBA" id="ARBA00022833"/>
    </source>
</evidence>
<evidence type="ECO:0000256" key="1">
    <source>
        <dbReference type="ARBA" id="ARBA00001947"/>
    </source>
</evidence>
<dbReference type="PROSITE" id="PS51194">
    <property type="entry name" value="HELICASE_CTER"/>
    <property type="match status" value="1"/>
</dbReference>
<gene>
    <name evidence="27" type="ORF">AaeL_AAEL004039</name>
</gene>
<dbReference type="GO" id="GO:0006260">
    <property type="term" value="P:DNA replication"/>
    <property type="evidence" value="ECO:0007669"/>
    <property type="project" value="UniProtKB-KW"/>
</dbReference>
<evidence type="ECO:0000256" key="23">
    <source>
        <dbReference type="SAM" id="MobiDB-lite"/>
    </source>
</evidence>
<keyword evidence="14" id="KW-0413">Isomerase</keyword>
<feature type="region of interest" description="Disordered" evidence="23">
    <location>
        <begin position="197"/>
        <end position="304"/>
    </location>
</feature>
<dbReference type="Pfam" id="PF00570">
    <property type="entry name" value="HRDC"/>
    <property type="match status" value="1"/>
</dbReference>
<feature type="compositionally biased region" description="Polar residues" evidence="23">
    <location>
        <begin position="214"/>
        <end position="224"/>
    </location>
</feature>
<evidence type="ECO:0000256" key="15">
    <source>
        <dbReference type="ARBA" id="ARBA00023242"/>
    </source>
</evidence>
<evidence type="ECO:0000256" key="13">
    <source>
        <dbReference type="ARBA" id="ARBA00023204"/>
    </source>
</evidence>
<evidence type="ECO:0000256" key="9">
    <source>
        <dbReference type="ARBA" id="ARBA00022806"/>
    </source>
</evidence>
<dbReference type="CDD" id="cd18794">
    <property type="entry name" value="SF2_C_RecQ"/>
    <property type="match status" value="1"/>
</dbReference>
<comment type="similarity">
    <text evidence="3">Belongs to the helicase family. RecQ subfamily.</text>
</comment>
<evidence type="ECO:0000256" key="5">
    <source>
        <dbReference type="ARBA" id="ARBA00022723"/>
    </source>
</evidence>
<dbReference type="SMART" id="SM00956">
    <property type="entry name" value="RQC"/>
    <property type="match status" value="1"/>
</dbReference>
<organism evidence="27 28">
    <name type="scientific">Aedes aegypti</name>
    <name type="common">Yellowfever mosquito</name>
    <name type="synonym">Culex aegypti</name>
    <dbReference type="NCBI Taxonomy" id="7159"/>
    <lineage>
        <taxon>Eukaryota</taxon>
        <taxon>Metazoa</taxon>
        <taxon>Ecdysozoa</taxon>
        <taxon>Arthropoda</taxon>
        <taxon>Hexapoda</taxon>
        <taxon>Insecta</taxon>
        <taxon>Pterygota</taxon>
        <taxon>Neoptera</taxon>
        <taxon>Endopterygota</taxon>
        <taxon>Diptera</taxon>
        <taxon>Nematocera</taxon>
        <taxon>Culicoidea</taxon>
        <taxon>Culicidae</taxon>
        <taxon>Culicinae</taxon>
        <taxon>Aedini</taxon>
        <taxon>Aedes</taxon>
        <taxon>Stegomyia</taxon>
    </lineage>
</organism>
<dbReference type="InterPro" id="IPR018982">
    <property type="entry name" value="RQC_domain"/>
</dbReference>
<dbReference type="GO" id="GO:0000724">
    <property type="term" value="P:double-strand break repair via homologous recombination"/>
    <property type="evidence" value="ECO:0007669"/>
    <property type="project" value="UniProtKB-ARBA"/>
</dbReference>
<proteinExistence type="inferred from homology"/>
<keyword evidence="10" id="KW-0862">Zinc</keyword>
<dbReference type="InterPro" id="IPR002464">
    <property type="entry name" value="DNA/RNA_helicase_DEAH_CS"/>
</dbReference>
<dbReference type="PROSITE" id="PS50967">
    <property type="entry name" value="HRDC"/>
    <property type="match status" value="1"/>
</dbReference>
<feature type="domain" description="Helicase ATP-binding" evidence="25">
    <location>
        <begin position="682"/>
        <end position="857"/>
    </location>
</feature>
<dbReference type="InterPro" id="IPR010997">
    <property type="entry name" value="HRDC-like_sf"/>
</dbReference>
<dbReference type="SUPFAM" id="SSF52540">
    <property type="entry name" value="P-loop containing nucleoside triphosphate hydrolases"/>
    <property type="match status" value="2"/>
</dbReference>
<evidence type="ECO:0000256" key="6">
    <source>
        <dbReference type="ARBA" id="ARBA00022741"/>
    </source>
</evidence>
<dbReference type="InterPro" id="IPR014001">
    <property type="entry name" value="Helicase_ATP-bd"/>
</dbReference>
<feature type="compositionally biased region" description="Polar residues" evidence="23">
    <location>
        <begin position="73"/>
        <end position="88"/>
    </location>
</feature>
<feature type="compositionally biased region" description="Low complexity" evidence="23">
    <location>
        <begin position="269"/>
        <end position="287"/>
    </location>
</feature>
<keyword evidence="4" id="KW-0235">DNA replication</keyword>
<evidence type="ECO:0000256" key="14">
    <source>
        <dbReference type="ARBA" id="ARBA00023235"/>
    </source>
</evidence>
<accession>A0A1S4F6F7</accession>
<dbReference type="OMA" id="ACDNCLM"/>
<dbReference type="Pfam" id="PF00270">
    <property type="entry name" value="DEAD"/>
    <property type="match status" value="1"/>
</dbReference>
<evidence type="ECO:0000256" key="22">
    <source>
        <dbReference type="ARBA" id="ARBA00076271"/>
    </source>
</evidence>
<evidence type="ECO:0000256" key="2">
    <source>
        <dbReference type="ARBA" id="ARBA00004123"/>
    </source>
</evidence>
<dbReference type="Pfam" id="PF16124">
    <property type="entry name" value="RecQ_Zn_bind"/>
    <property type="match status" value="1"/>
</dbReference>
<dbReference type="NCBIfam" id="TIGR00614">
    <property type="entry name" value="recQ_fam"/>
    <property type="match status" value="1"/>
</dbReference>
<keyword evidence="5" id="KW-0479">Metal-binding</keyword>
<dbReference type="InterPro" id="IPR027417">
    <property type="entry name" value="P-loop_NTPase"/>
</dbReference>
<dbReference type="Pfam" id="PF00271">
    <property type="entry name" value="Helicase_C"/>
    <property type="match status" value="1"/>
</dbReference>
<keyword evidence="7" id="KW-0227">DNA damage</keyword>
<dbReference type="GO" id="GO:0005634">
    <property type="term" value="C:nucleus"/>
    <property type="evidence" value="ECO:0007669"/>
    <property type="project" value="UniProtKB-SubCell"/>
</dbReference>
<evidence type="ECO:0000256" key="19">
    <source>
        <dbReference type="ARBA" id="ARBA00049360"/>
    </source>
</evidence>
<dbReference type="HOGENOM" id="CLU_004749_0_0_1"/>
<keyword evidence="12" id="KW-0238">DNA-binding</keyword>
<evidence type="ECO:0000313" key="27">
    <source>
        <dbReference type="EMBL" id="EAT44626.1"/>
    </source>
</evidence>
<name>A0A1S4F6F7_AEDAE</name>
<keyword evidence="15" id="KW-0539">Nucleus</keyword>